<comment type="catalytic activity">
    <reaction evidence="1">
        <text>ATP + protein L-histidine = ADP + protein N-phospho-L-histidine.</text>
        <dbReference type="EC" id="2.7.13.3"/>
    </reaction>
</comment>
<evidence type="ECO:0000313" key="10">
    <source>
        <dbReference type="Proteomes" id="UP000001880"/>
    </source>
</evidence>
<accession>D0LM37</accession>
<evidence type="ECO:0000256" key="3">
    <source>
        <dbReference type="ARBA" id="ARBA00022553"/>
    </source>
</evidence>
<evidence type="ECO:0000259" key="8">
    <source>
        <dbReference type="PROSITE" id="PS50113"/>
    </source>
</evidence>
<dbReference type="eggNOG" id="COG2202">
    <property type="taxonomic scope" value="Bacteria"/>
</dbReference>
<feature type="modified residue" description="4-aspartylphosphate" evidence="4">
    <location>
        <position position="586"/>
    </location>
</feature>
<dbReference type="InterPro" id="IPR004358">
    <property type="entry name" value="Sig_transdc_His_kin-like_C"/>
</dbReference>
<dbReference type="NCBIfam" id="TIGR00229">
    <property type="entry name" value="sensory_box"/>
    <property type="match status" value="1"/>
</dbReference>
<gene>
    <name evidence="9" type="ordered locus">Hoch_2685</name>
</gene>
<dbReference type="InterPro" id="IPR036890">
    <property type="entry name" value="HATPase_C_sf"/>
</dbReference>
<dbReference type="SMART" id="SM00448">
    <property type="entry name" value="REC"/>
    <property type="match status" value="1"/>
</dbReference>
<dbReference type="InterPro" id="IPR036097">
    <property type="entry name" value="HisK_dim/P_sf"/>
</dbReference>
<dbReference type="SUPFAM" id="SSF55874">
    <property type="entry name" value="ATPase domain of HSP90 chaperone/DNA topoisomerase II/histidine kinase"/>
    <property type="match status" value="1"/>
</dbReference>
<dbReference type="eggNOG" id="COG0784">
    <property type="taxonomic scope" value="Bacteria"/>
</dbReference>
<dbReference type="Pfam" id="PF02518">
    <property type="entry name" value="HATPase_c"/>
    <property type="match status" value="1"/>
</dbReference>
<organism evidence="9 10">
    <name type="scientific">Haliangium ochraceum (strain DSM 14365 / JCM 11303 / SMP-2)</name>
    <dbReference type="NCBI Taxonomy" id="502025"/>
    <lineage>
        <taxon>Bacteria</taxon>
        <taxon>Pseudomonadati</taxon>
        <taxon>Myxococcota</taxon>
        <taxon>Polyangia</taxon>
        <taxon>Haliangiales</taxon>
        <taxon>Kofleriaceae</taxon>
        <taxon>Haliangium</taxon>
    </lineage>
</organism>
<dbReference type="KEGG" id="hoh:Hoch_2685"/>
<dbReference type="InterPro" id="IPR000014">
    <property type="entry name" value="PAS"/>
</dbReference>
<dbReference type="EC" id="2.7.13.3" evidence="2"/>
<dbReference type="InterPro" id="IPR035965">
    <property type="entry name" value="PAS-like_dom_sf"/>
</dbReference>
<dbReference type="OrthoDB" id="9806821at2"/>
<evidence type="ECO:0000256" key="1">
    <source>
        <dbReference type="ARBA" id="ARBA00000085"/>
    </source>
</evidence>
<feature type="domain" description="Response regulatory" evidence="6">
    <location>
        <begin position="534"/>
        <end position="650"/>
    </location>
</feature>
<dbReference type="Pfam" id="PF00512">
    <property type="entry name" value="HisKA"/>
    <property type="match status" value="1"/>
</dbReference>
<dbReference type="Pfam" id="PF00072">
    <property type="entry name" value="Response_reg"/>
    <property type="match status" value="1"/>
</dbReference>
<dbReference type="SUPFAM" id="SSF55785">
    <property type="entry name" value="PYP-like sensor domain (PAS domain)"/>
    <property type="match status" value="1"/>
</dbReference>
<dbReference type="SMART" id="SM00387">
    <property type="entry name" value="HATPase_c"/>
    <property type="match status" value="1"/>
</dbReference>
<proteinExistence type="predicted"/>
<dbReference type="SUPFAM" id="SSF47384">
    <property type="entry name" value="Homodimeric domain of signal transducing histidine kinase"/>
    <property type="match status" value="1"/>
</dbReference>
<dbReference type="EMBL" id="CP001804">
    <property type="protein sequence ID" value="ACY15215.1"/>
    <property type="molecule type" value="Genomic_DNA"/>
</dbReference>
<dbReference type="Gene3D" id="3.30.450.20">
    <property type="entry name" value="PAS domain"/>
    <property type="match status" value="2"/>
</dbReference>
<dbReference type="InterPro" id="IPR000700">
    <property type="entry name" value="PAS-assoc_C"/>
</dbReference>
<dbReference type="STRING" id="502025.Hoch_2685"/>
<dbReference type="Gene3D" id="1.10.287.130">
    <property type="match status" value="1"/>
</dbReference>
<dbReference type="Pfam" id="PF13188">
    <property type="entry name" value="PAS_8"/>
    <property type="match status" value="1"/>
</dbReference>
<dbReference type="InterPro" id="IPR013656">
    <property type="entry name" value="PAS_4"/>
</dbReference>
<dbReference type="CDD" id="cd00082">
    <property type="entry name" value="HisKA"/>
    <property type="match status" value="1"/>
</dbReference>
<feature type="domain" description="Histidine kinase" evidence="5">
    <location>
        <begin position="291"/>
        <end position="513"/>
    </location>
</feature>
<evidence type="ECO:0000256" key="4">
    <source>
        <dbReference type="PROSITE-ProRule" id="PRU00169"/>
    </source>
</evidence>
<sequence length="660" mass="70792">MSECEEQSVDEHLSTLVEMMDSVPEAVLAVAASGRVVLGNRAAHRLLGAALTASGPRLLELFQPASPASTAAASDRRSDAEGAADAQPLSALLTRFASGPAQLVAPTSQSASAQRFAVRAVPVHGSSGAVCGAVLSFRAVGVMSWQLHEAGRMLQTVIDNIPQFVFWKDARSVYLGCNRNFARAAGVAQPDDIVGKVDSDLAWRPEEAERFVAVDARVMSTGEPAYRLLEPRRRADGVQSWVETNKLPLRDDAGEVIGILGTFEDVTERRELEEQLRHAQKMKAVGQLAGGIAHDFNNLLTAIACHAELAQQSVESGSPAAFDLEQIMHAIRHAAELTQQILVFSRRRVTQQKLVRVNDAVLGISTMLRPLIRANSEMITLLRAGGQVRMDAGELEQVIVNLVVNGSNAMPEGGKITIETADLDIGTGDETHGVEVSAGAYVSISIEDTGTGMTAEVKERIFEPFFTTKGPGEGTGLGLAIVYGVITRAGGYITVDSEPGRGTRFCILLPRAEVQEDDAPLRPISYTPQPGTETLLLAEDEAAIRHVTERILGELGYTVLSASNGEQALRMATAHGLDKIDLVLTDVVMPVMGGTELVERLRELRPDMRVLFLSGYTGTAGIDRFLSADAAFLQKPFTFDVLTRKVREVLDAPAHPAAAP</sequence>
<dbReference type="PROSITE" id="PS50112">
    <property type="entry name" value="PAS"/>
    <property type="match status" value="1"/>
</dbReference>
<keyword evidence="10" id="KW-1185">Reference proteome</keyword>
<dbReference type="InterPro" id="IPR003594">
    <property type="entry name" value="HATPase_dom"/>
</dbReference>
<dbReference type="InterPro" id="IPR003661">
    <property type="entry name" value="HisK_dim/P_dom"/>
</dbReference>
<dbReference type="SMART" id="SM00091">
    <property type="entry name" value="PAS"/>
    <property type="match status" value="2"/>
</dbReference>
<dbReference type="HOGENOM" id="CLU_000445_114_51_7"/>
<dbReference type="PANTHER" id="PTHR43065:SF42">
    <property type="entry name" value="TWO-COMPONENT SENSOR PPRA"/>
    <property type="match status" value="1"/>
</dbReference>
<protein>
    <recommendedName>
        <fullName evidence="2">histidine kinase</fullName>
        <ecNumber evidence="2">2.7.13.3</ecNumber>
    </recommendedName>
</protein>
<dbReference type="InterPro" id="IPR001789">
    <property type="entry name" value="Sig_transdc_resp-reg_receiver"/>
</dbReference>
<dbReference type="AlphaFoldDB" id="D0LM37"/>
<dbReference type="PROSITE" id="PS50109">
    <property type="entry name" value="HIS_KIN"/>
    <property type="match status" value="1"/>
</dbReference>
<evidence type="ECO:0000259" key="7">
    <source>
        <dbReference type="PROSITE" id="PS50112"/>
    </source>
</evidence>
<dbReference type="Gene3D" id="3.40.50.2300">
    <property type="match status" value="1"/>
</dbReference>
<dbReference type="PROSITE" id="PS50113">
    <property type="entry name" value="PAC"/>
    <property type="match status" value="1"/>
</dbReference>
<feature type="domain" description="PAC" evidence="8">
    <location>
        <begin position="222"/>
        <end position="278"/>
    </location>
</feature>
<dbReference type="PANTHER" id="PTHR43065">
    <property type="entry name" value="SENSOR HISTIDINE KINASE"/>
    <property type="match status" value="1"/>
</dbReference>
<dbReference type="PRINTS" id="PR00344">
    <property type="entry name" value="BCTRLSENSOR"/>
</dbReference>
<dbReference type="GO" id="GO:0000155">
    <property type="term" value="F:phosphorelay sensor kinase activity"/>
    <property type="evidence" value="ECO:0007669"/>
    <property type="project" value="InterPro"/>
</dbReference>
<dbReference type="InterPro" id="IPR005467">
    <property type="entry name" value="His_kinase_dom"/>
</dbReference>
<evidence type="ECO:0000259" key="6">
    <source>
        <dbReference type="PROSITE" id="PS50110"/>
    </source>
</evidence>
<dbReference type="CDD" id="cd00156">
    <property type="entry name" value="REC"/>
    <property type="match status" value="1"/>
</dbReference>
<keyword evidence="9" id="KW-0418">Kinase</keyword>
<dbReference type="RefSeq" id="WP_012827823.1">
    <property type="nucleotide sequence ID" value="NC_013440.1"/>
</dbReference>
<keyword evidence="9" id="KW-0808">Transferase</keyword>
<evidence type="ECO:0000256" key="2">
    <source>
        <dbReference type="ARBA" id="ARBA00012438"/>
    </source>
</evidence>
<evidence type="ECO:0000313" key="9">
    <source>
        <dbReference type="EMBL" id="ACY15215.1"/>
    </source>
</evidence>
<feature type="domain" description="PAS" evidence="7">
    <location>
        <begin position="12"/>
        <end position="48"/>
    </location>
</feature>
<dbReference type="Proteomes" id="UP000001880">
    <property type="component" value="Chromosome"/>
</dbReference>
<name>D0LM37_HALO1</name>
<dbReference type="eggNOG" id="COG4191">
    <property type="taxonomic scope" value="Bacteria"/>
</dbReference>
<evidence type="ECO:0000259" key="5">
    <source>
        <dbReference type="PROSITE" id="PS50109"/>
    </source>
</evidence>
<dbReference type="PROSITE" id="PS50110">
    <property type="entry name" value="RESPONSE_REGULATORY"/>
    <property type="match status" value="1"/>
</dbReference>
<dbReference type="Gene3D" id="3.30.565.10">
    <property type="entry name" value="Histidine kinase-like ATPase, C-terminal domain"/>
    <property type="match status" value="1"/>
</dbReference>
<reference evidence="9 10" key="1">
    <citation type="journal article" date="2010" name="Stand. Genomic Sci.">
        <title>Complete genome sequence of Haliangium ochraceum type strain (SMP-2).</title>
        <authorList>
            <consortium name="US DOE Joint Genome Institute (JGI-PGF)"/>
            <person name="Ivanova N."/>
            <person name="Daum C."/>
            <person name="Lang E."/>
            <person name="Abt B."/>
            <person name="Kopitz M."/>
            <person name="Saunders E."/>
            <person name="Lapidus A."/>
            <person name="Lucas S."/>
            <person name="Glavina Del Rio T."/>
            <person name="Nolan M."/>
            <person name="Tice H."/>
            <person name="Copeland A."/>
            <person name="Cheng J.F."/>
            <person name="Chen F."/>
            <person name="Bruce D."/>
            <person name="Goodwin L."/>
            <person name="Pitluck S."/>
            <person name="Mavromatis K."/>
            <person name="Pati A."/>
            <person name="Mikhailova N."/>
            <person name="Chen A."/>
            <person name="Palaniappan K."/>
            <person name="Land M."/>
            <person name="Hauser L."/>
            <person name="Chang Y.J."/>
            <person name="Jeffries C.D."/>
            <person name="Detter J.C."/>
            <person name="Brettin T."/>
            <person name="Rohde M."/>
            <person name="Goker M."/>
            <person name="Bristow J."/>
            <person name="Markowitz V."/>
            <person name="Eisen J.A."/>
            <person name="Hugenholtz P."/>
            <person name="Kyrpides N.C."/>
            <person name="Klenk H.P."/>
        </authorList>
    </citation>
    <scope>NUCLEOTIDE SEQUENCE [LARGE SCALE GENOMIC DNA]</scope>
    <source>
        <strain evidence="10">DSM 14365 / CIP 107738 / JCM 11303 / AJ 13395 / SMP-2</strain>
    </source>
</reference>
<dbReference type="Pfam" id="PF08448">
    <property type="entry name" value="PAS_4"/>
    <property type="match status" value="1"/>
</dbReference>
<dbReference type="SMART" id="SM00388">
    <property type="entry name" value="HisKA"/>
    <property type="match status" value="1"/>
</dbReference>
<dbReference type="SUPFAM" id="SSF52172">
    <property type="entry name" value="CheY-like"/>
    <property type="match status" value="1"/>
</dbReference>
<keyword evidence="3 4" id="KW-0597">Phosphoprotein</keyword>
<dbReference type="InterPro" id="IPR011006">
    <property type="entry name" value="CheY-like_superfamily"/>
</dbReference>